<feature type="repeat" description="Pumilio" evidence="4">
    <location>
        <begin position="420"/>
        <end position="455"/>
    </location>
</feature>
<feature type="repeat" description="Pumilio" evidence="4">
    <location>
        <begin position="567"/>
        <end position="603"/>
    </location>
</feature>
<evidence type="ECO:0000313" key="8">
    <source>
        <dbReference type="Proteomes" id="UP000734854"/>
    </source>
</evidence>
<proteinExistence type="predicted"/>
<dbReference type="InterPro" id="IPR016024">
    <property type="entry name" value="ARM-type_fold"/>
</dbReference>
<dbReference type="Pfam" id="PF00806">
    <property type="entry name" value="PUF"/>
    <property type="match status" value="1"/>
</dbReference>
<feature type="region of interest" description="Disordered" evidence="5">
    <location>
        <begin position="1"/>
        <end position="36"/>
    </location>
</feature>
<accession>A0A8J5EXS0</accession>
<dbReference type="SUPFAM" id="SSF48371">
    <property type="entry name" value="ARM repeat"/>
    <property type="match status" value="1"/>
</dbReference>
<sequence length="705" mass="78685">MASASGTGANGWRRSASPTTHKSYISEEEESSSSSIQQLDFIEAPWKKNPTALCRGVREKRAVTHRCRKRASSERSRLRYWARPLRIPLYKAPSIVFLLHTLLLRLREGSPCHKSWSSNPNPPLIPFFPDSARLLEERDVIMGKRAEELDIDNLLDEIPHLRHRGVLDRPDGGGFRIADELPTSVLHGDGGGCIWSEGVPSSLAERSLPLEETLLLQNLRNVRLGADRNGPIDRSLPHANHHRVGCLFGYSLDSFGRDSLVNANGNASLPQIRQRYPGVVNLFGNPSFGTRELKIGQVSRPNTPFQGNDSGNFSQSGNGSYPISDMLFHSQMIRGEPFLVSGDQLVTMARKISKGGSIPRQLGGLHSPRNQRIVQGTITKCLSFMSKEQIYCLAKDQHGCRLLQQQLDEGKDQVDTIFNGIIERAVDLMVDSSANYLIQKLLGKCSEEQMMAILLMLSKDPANLIAISLNTHGTRTVQKLIETVKTKQHISLVISTLRLGFLDLIKDLNGSHVLQRCLESFTAEDNKFIFDGAVIYSVDIATHRHGCCVLQKCIREFTGKHQENLVAVIAANGFKLAQDPYGNYVVQAILELEKPFANAILASQFQGKYVELSTQKYSSNVVESCFLHFPKDFPATIISEFLAVPHFGQFLQHPYANYPIQRALEYSKGQPRMALEKAIRPLAATLKTNPHCRQIFSKLLSKKFV</sequence>
<name>A0A8J5EXS0_ZINOF</name>
<dbReference type="InterPro" id="IPR033712">
    <property type="entry name" value="Pumilio_RNA-bd"/>
</dbReference>
<dbReference type="PANTHER" id="PTHR12537:SF13">
    <property type="entry name" value="PUMILIO HOMOLOGY DOMAIN FAMILY MEMBER 4"/>
    <property type="match status" value="1"/>
</dbReference>
<dbReference type="FunFam" id="1.25.10.10:FF:000237">
    <property type="entry name" value="Pumilio homolog 9"/>
    <property type="match status" value="1"/>
</dbReference>
<feature type="repeat" description="Pumilio" evidence="4">
    <location>
        <begin position="456"/>
        <end position="495"/>
    </location>
</feature>
<dbReference type="Gene3D" id="1.25.10.10">
    <property type="entry name" value="Leucine-rich Repeat Variant"/>
    <property type="match status" value="1"/>
</dbReference>
<keyword evidence="1" id="KW-0677">Repeat</keyword>
<evidence type="ECO:0000256" key="1">
    <source>
        <dbReference type="ARBA" id="ARBA00022737"/>
    </source>
</evidence>
<reference evidence="7 8" key="1">
    <citation type="submission" date="2020-08" db="EMBL/GenBank/DDBJ databases">
        <title>Plant Genome Project.</title>
        <authorList>
            <person name="Zhang R.-G."/>
        </authorList>
    </citation>
    <scope>NUCLEOTIDE SEQUENCE [LARGE SCALE GENOMIC DNA]</scope>
    <source>
        <tissue evidence="7">Rhizome</tissue>
    </source>
</reference>
<evidence type="ECO:0000256" key="2">
    <source>
        <dbReference type="ARBA" id="ARBA00022845"/>
    </source>
</evidence>
<evidence type="ECO:0000256" key="4">
    <source>
        <dbReference type="PROSITE-ProRule" id="PRU00317"/>
    </source>
</evidence>
<dbReference type="InterPro" id="IPR001313">
    <property type="entry name" value="Pumilio_RNA-bd_rpt"/>
</dbReference>
<dbReference type="CDD" id="cd07920">
    <property type="entry name" value="Pumilio"/>
    <property type="match status" value="1"/>
</dbReference>
<feature type="repeat" description="Pumilio" evidence="4">
    <location>
        <begin position="496"/>
        <end position="531"/>
    </location>
</feature>
<keyword evidence="2" id="KW-0810">Translation regulation</keyword>
<evidence type="ECO:0000313" key="7">
    <source>
        <dbReference type="EMBL" id="KAG6476709.1"/>
    </source>
</evidence>
<dbReference type="SMART" id="SM00025">
    <property type="entry name" value="Pumilio"/>
    <property type="match status" value="8"/>
</dbReference>
<comment type="function">
    <text evidence="3">Sequence-specific RNA-binding protein that regulates translation and mRNA stability by binding the 3'-UTR of target mRNAs.</text>
</comment>
<dbReference type="AlphaFoldDB" id="A0A8J5EXS0"/>
<evidence type="ECO:0000256" key="3">
    <source>
        <dbReference type="ARBA" id="ARBA00058490"/>
    </source>
</evidence>
<dbReference type="EMBL" id="JACMSC010000018">
    <property type="protein sequence ID" value="KAG6476709.1"/>
    <property type="molecule type" value="Genomic_DNA"/>
</dbReference>
<comment type="caution">
    <text evidence="7">The sequence shown here is derived from an EMBL/GenBank/DDBJ whole genome shotgun (WGS) entry which is preliminary data.</text>
</comment>
<dbReference type="Pfam" id="PF22493">
    <property type="entry name" value="PUF_NOP9"/>
    <property type="match status" value="1"/>
</dbReference>
<organism evidence="7 8">
    <name type="scientific">Zingiber officinale</name>
    <name type="common">Ginger</name>
    <name type="synonym">Amomum zingiber</name>
    <dbReference type="NCBI Taxonomy" id="94328"/>
    <lineage>
        <taxon>Eukaryota</taxon>
        <taxon>Viridiplantae</taxon>
        <taxon>Streptophyta</taxon>
        <taxon>Embryophyta</taxon>
        <taxon>Tracheophyta</taxon>
        <taxon>Spermatophyta</taxon>
        <taxon>Magnoliopsida</taxon>
        <taxon>Liliopsida</taxon>
        <taxon>Zingiberales</taxon>
        <taxon>Zingiberaceae</taxon>
        <taxon>Zingiber</taxon>
    </lineage>
</organism>
<dbReference type="InterPro" id="IPR033133">
    <property type="entry name" value="PUM-HD"/>
</dbReference>
<dbReference type="PROSITE" id="PS50303">
    <property type="entry name" value="PUM_HD"/>
    <property type="match status" value="1"/>
</dbReference>
<dbReference type="GO" id="GO:0006417">
    <property type="term" value="P:regulation of translation"/>
    <property type="evidence" value="ECO:0007669"/>
    <property type="project" value="UniProtKB-KW"/>
</dbReference>
<dbReference type="PROSITE" id="PS50302">
    <property type="entry name" value="PUM"/>
    <property type="match status" value="4"/>
</dbReference>
<evidence type="ECO:0000259" key="6">
    <source>
        <dbReference type="PROSITE" id="PS50303"/>
    </source>
</evidence>
<protein>
    <recommendedName>
        <fullName evidence="6">PUM-HD domain-containing protein</fullName>
    </recommendedName>
</protein>
<keyword evidence="8" id="KW-1185">Reference proteome</keyword>
<gene>
    <name evidence="7" type="ORF">ZIOFF_065955</name>
</gene>
<dbReference type="InterPro" id="IPR011989">
    <property type="entry name" value="ARM-like"/>
</dbReference>
<dbReference type="Proteomes" id="UP000734854">
    <property type="component" value="Unassembled WGS sequence"/>
</dbReference>
<evidence type="ECO:0000256" key="5">
    <source>
        <dbReference type="SAM" id="MobiDB-lite"/>
    </source>
</evidence>
<dbReference type="GO" id="GO:0003729">
    <property type="term" value="F:mRNA binding"/>
    <property type="evidence" value="ECO:0007669"/>
    <property type="project" value="TreeGrafter"/>
</dbReference>
<dbReference type="PANTHER" id="PTHR12537">
    <property type="entry name" value="RNA BINDING PROTEIN PUMILIO-RELATED"/>
    <property type="match status" value="1"/>
</dbReference>
<feature type="domain" description="PUM-HD" evidence="6">
    <location>
        <begin position="357"/>
        <end position="703"/>
    </location>
</feature>
<dbReference type="GO" id="GO:0005737">
    <property type="term" value="C:cytoplasm"/>
    <property type="evidence" value="ECO:0007669"/>
    <property type="project" value="TreeGrafter"/>
</dbReference>